<dbReference type="InterPro" id="IPR047743">
    <property type="entry name" value="YnhF-like"/>
</dbReference>
<dbReference type="AlphaFoldDB" id="A0AAI9HPP9"/>
<sequence length="31" mass="3493">MEIRMDTDLKYGLSTAVAALVMIVLFSIMLF</sequence>
<evidence type="ECO:0000313" key="1">
    <source>
        <dbReference type="EMBL" id="EMO9455328.1"/>
    </source>
</evidence>
<accession>A0AAI9HPP9</accession>
<dbReference type="NCBIfam" id="NF033411">
    <property type="entry name" value="small_mem_YnhF"/>
    <property type="match status" value="1"/>
</dbReference>
<organism evidence="1">
    <name type="scientific">Morganella morganii</name>
    <name type="common">Proteus morganii</name>
    <dbReference type="NCBI Taxonomy" id="582"/>
    <lineage>
        <taxon>Bacteria</taxon>
        <taxon>Pseudomonadati</taxon>
        <taxon>Pseudomonadota</taxon>
        <taxon>Gammaproteobacteria</taxon>
        <taxon>Enterobacterales</taxon>
        <taxon>Morganellaceae</taxon>
        <taxon>Morganella</taxon>
    </lineage>
</organism>
<proteinExistence type="predicted"/>
<gene>
    <name evidence="1" type="ORF">PN925_000660</name>
</gene>
<protein>
    <submittedName>
        <fullName evidence="1">YnhF family membrane protein</fullName>
    </submittedName>
</protein>
<comment type="caution">
    <text evidence="1">The sequence shown here is derived from an EMBL/GenBank/DDBJ whole genome shotgun (WGS) entry which is preliminary data.</text>
</comment>
<dbReference type="EMBL" id="ABKJEP030000004">
    <property type="protein sequence ID" value="EMO9455328.1"/>
    <property type="molecule type" value="Genomic_DNA"/>
</dbReference>
<name>A0AAI9HPP9_MORMO</name>
<reference evidence="1" key="1">
    <citation type="submission" date="2024-02" db="EMBL/GenBank/DDBJ databases">
        <authorList>
            <consortium name="Clinical and Environmental Microbiology Branch: Whole genome sequencing antimicrobial resistance pathogens in the healthcare setting"/>
        </authorList>
    </citation>
    <scope>NUCLEOTIDE SEQUENCE</scope>
    <source>
        <strain evidence="1">2023KU-00017</strain>
    </source>
</reference>